<dbReference type="EMBL" id="JH432114">
    <property type="status" value="NOT_ANNOTATED_CDS"/>
    <property type="molecule type" value="Genomic_DNA"/>
</dbReference>
<name>T1JE12_STRMM</name>
<dbReference type="Proteomes" id="UP000014500">
    <property type="component" value="Unassembled WGS sequence"/>
</dbReference>
<evidence type="ECO:0000313" key="1">
    <source>
        <dbReference type="EnsemblMetazoa" id="SMAR012048-PA"/>
    </source>
</evidence>
<sequence length="110" mass="12445">MDDNWSERHLHGKSSWVLLPLCVRMDTVDNEEGTPVNGHAQFRLAFVMKRPLCLSILIRRLKGGTTMGFHERRGTTIRLLQRVAQIAKKHADGSCFVAPPGDIPMSFLNF</sequence>
<keyword evidence="2" id="KW-1185">Reference proteome</keyword>
<proteinExistence type="predicted"/>
<dbReference type="HOGENOM" id="CLU_2174114_0_0_1"/>
<dbReference type="AlphaFoldDB" id="T1JE12"/>
<organism evidence="1 2">
    <name type="scientific">Strigamia maritima</name>
    <name type="common">European centipede</name>
    <name type="synonym">Geophilus maritimus</name>
    <dbReference type="NCBI Taxonomy" id="126957"/>
    <lineage>
        <taxon>Eukaryota</taxon>
        <taxon>Metazoa</taxon>
        <taxon>Ecdysozoa</taxon>
        <taxon>Arthropoda</taxon>
        <taxon>Myriapoda</taxon>
        <taxon>Chilopoda</taxon>
        <taxon>Pleurostigmophora</taxon>
        <taxon>Geophilomorpha</taxon>
        <taxon>Linotaeniidae</taxon>
        <taxon>Strigamia</taxon>
    </lineage>
</organism>
<dbReference type="EnsemblMetazoa" id="SMAR012048-RA">
    <property type="protein sequence ID" value="SMAR012048-PA"/>
    <property type="gene ID" value="SMAR012048"/>
</dbReference>
<protein>
    <submittedName>
        <fullName evidence="1">Uncharacterized protein</fullName>
    </submittedName>
</protein>
<reference evidence="1" key="2">
    <citation type="submission" date="2015-02" db="UniProtKB">
        <authorList>
            <consortium name="EnsemblMetazoa"/>
        </authorList>
    </citation>
    <scope>IDENTIFICATION</scope>
</reference>
<evidence type="ECO:0000313" key="2">
    <source>
        <dbReference type="Proteomes" id="UP000014500"/>
    </source>
</evidence>
<reference evidence="2" key="1">
    <citation type="submission" date="2011-05" db="EMBL/GenBank/DDBJ databases">
        <authorList>
            <person name="Richards S.R."/>
            <person name="Qu J."/>
            <person name="Jiang H."/>
            <person name="Jhangiani S.N."/>
            <person name="Agravi P."/>
            <person name="Goodspeed R."/>
            <person name="Gross S."/>
            <person name="Mandapat C."/>
            <person name="Jackson L."/>
            <person name="Mathew T."/>
            <person name="Pu L."/>
            <person name="Thornton R."/>
            <person name="Saada N."/>
            <person name="Wilczek-Boney K.B."/>
            <person name="Lee S."/>
            <person name="Kovar C."/>
            <person name="Wu Y."/>
            <person name="Scherer S.E."/>
            <person name="Worley K.C."/>
            <person name="Muzny D.M."/>
            <person name="Gibbs R."/>
        </authorList>
    </citation>
    <scope>NUCLEOTIDE SEQUENCE</scope>
    <source>
        <strain evidence="2">Brora</strain>
    </source>
</reference>
<accession>T1JE12</accession>